<accession>A0A0M0JP98</accession>
<dbReference type="Proteomes" id="UP000037460">
    <property type="component" value="Unassembled WGS sequence"/>
</dbReference>
<proteinExistence type="predicted"/>
<evidence type="ECO:0000313" key="3">
    <source>
        <dbReference type="Proteomes" id="UP000037460"/>
    </source>
</evidence>
<evidence type="ECO:0000256" key="1">
    <source>
        <dbReference type="SAM" id="MobiDB-lite"/>
    </source>
</evidence>
<sequence length="177" mass="19067">MYYPQRGEKGRSGFAGDEPPKYSFGEKRVNLDGPPKWNVGGPGPVTFRALGKQRINSESASAPAFGMGSSTRDNMEKVDLSKYHVSNNSVQSVLGPIDYSRAADKLTLEREALAKEKAAAMEPSSRKSLARALAVAMSADPKFAEADPKLKAALSTLHSRVAQLSDVGGRPMTLQQR</sequence>
<evidence type="ECO:0008006" key="4">
    <source>
        <dbReference type="Google" id="ProtNLM"/>
    </source>
</evidence>
<gene>
    <name evidence="2" type="ORF">Ctob_012016</name>
</gene>
<feature type="region of interest" description="Disordered" evidence="1">
    <location>
        <begin position="1"/>
        <end position="45"/>
    </location>
</feature>
<protein>
    <recommendedName>
        <fullName evidence="4">Flagellar associated protein</fullName>
    </recommendedName>
</protein>
<dbReference type="AlphaFoldDB" id="A0A0M0JP98"/>
<feature type="compositionally biased region" description="Basic and acidic residues" evidence="1">
    <location>
        <begin position="1"/>
        <end position="11"/>
    </location>
</feature>
<organism evidence="2 3">
    <name type="scientific">Chrysochromulina tobinii</name>
    <dbReference type="NCBI Taxonomy" id="1460289"/>
    <lineage>
        <taxon>Eukaryota</taxon>
        <taxon>Haptista</taxon>
        <taxon>Haptophyta</taxon>
        <taxon>Prymnesiophyceae</taxon>
        <taxon>Prymnesiales</taxon>
        <taxon>Chrysochromulinaceae</taxon>
        <taxon>Chrysochromulina</taxon>
    </lineage>
</organism>
<reference evidence="3" key="1">
    <citation type="journal article" date="2015" name="PLoS Genet.">
        <title>Genome Sequence and Transcriptome Analyses of Chrysochromulina tobin: Metabolic Tools for Enhanced Algal Fitness in the Prominent Order Prymnesiales (Haptophyceae).</title>
        <authorList>
            <person name="Hovde B.T."/>
            <person name="Deodato C.R."/>
            <person name="Hunsperger H.M."/>
            <person name="Ryken S.A."/>
            <person name="Yost W."/>
            <person name="Jha R.K."/>
            <person name="Patterson J."/>
            <person name="Monnat R.J. Jr."/>
            <person name="Barlow S.B."/>
            <person name="Starkenburg S.R."/>
            <person name="Cattolico R.A."/>
        </authorList>
    </citation>
    <scope>NUCLEOTIDE SEQUENCE</scope>
    <source>
        <strain evidence="3">CCMP291</strain>
    </source>
</reference>
<keyword evidence="3" id="KW-1185">Reference proteome</keyword>
<name>A0A0M0JP98_9EUKA</name>
<comment type="caution">
    <text evidence="2">The sequence shown here is derived from an EMBL/GenBank/DDBJ whole genome shotgun (WGS) entry which is preliminary data.</text>
</comment>
<feature type="compositionally biased region" description="Basic and acidic residues" evidence="1">
    <location>
        <begin position="18"/>
        <end position="30"/>
    </location>
</feature>
<dbReference type="EMBL" id="JWZX01002570">
    <property type="protein sequence ID" value="KOO28431.1"/>
    <property type="molecule type" value="Genomic_DNA"/>
</dbReference>
<evidence type="ECO:0000313" key="2">
    <source>
        <dbReference type="EMBL" id="KOO28431.1"/>
    </source>
</evidence>